<evidence type="ECO:0000313" key="1">
    <source>
        <dbReference type="EMBL" id="MDQ1149755.1"/>
    </source>
</evidence>
<name>A0ABU0U4A0_9SPHI</name>
<protein>
    <recommendedName>
        <fullName evidence="3">PKD-like family protein</fullName>
    </recommendedName>
</protein>
<proteinExistence type="predicted"/>
<keyword evidence="2" id="KW-1185">Reference proteome</keyword>
<accession>A0ABU0U4A0</accession>
<dbReference type="Pfam" id="PF16407">
    <property type="entry name" value="PKD_2"/>
    <property type="match status" value="1"/>
</dbReference>
<evidence type="ECO:0008006" key="3">
    <source>
        <dbReference type="Google" id="ProtNLM"/>
    </source>
</evidence>
<dbReference type="PROSITE" id="PS51257">
    <property type="entry name" value="PROKAR_LIPOPROTEIN"/>
    <property type="match status" value="1"/>
</dbReference>
<evidence type="ECO:0000313" key="2">
    <source>
        <dbReference type="Proteomes" id="UP001244640"/>
    </source>
</evidence>
<sequence length="482" mass="54801">MIFNKLKLTGIIKYSFILLICTFFYGCYKDKGNYSIHIPNEPIVQGLDTVYEVRVGDSLIIKPKITGVELSNLSYDWQISAPEAIDPEANHYSGATLRLAFGLGANRYKVRFTISDLSNNMKYFHDFYIQGITEFSRGSLVLSNDKGVSKLTFIKPDNSILPNIYEIINNEVLPSEPLHIIYANHSIANTPLAYWYIGKHGGVRMTLEELKKEKVKPGTLKENFFLPPENIDVGDLQMYEQGVLLGVINGKFYGGATSTWNQSNTYGMFGTPADGNYVLAPQFIITKVQNDHFITAYESNKRQFVRVNLYGGAMYFGTQYSTVGREVFDPTNVKMDLMQMVQINSTDIYAYMKDDAGKIYELKFKTDFMREFKFEALQKKLFSHSEWIHADTKMVASRVGYIYIAYQDKVFRYNPLNEQVQELQMAFKSTVTLLKLDESEDTLIVGAGGSLYYLAVQVGKNGELVKKIDGIPGDLVDITWRK</sequence>
<dbReference type="Proteomes" id="UP001244640">
    <property type="component" value="Unassembled WGS sequence"/>
</dbReference>
<dbReference type="RefSeq" id="WP_307185537.1">
    <property type="nucleotide sequence ID" value="NZ_JAUTBA010000001.1"/>
</dbReference>
<gene>
    <name evidence="1" type="ORF">QE382_001739</name>
</gene>
<dbReference type="InterPro" id="IPR032183">
    <property type="entry name" value="PKD-like"/>
</dbReference>
<reference evidence="1 2" key="1">
    <citation type="submission" date="2023-07" db="EMBL/GenBank/DDBJ databases">
        <title>Functional and genomic diversity of the sorghum phyllosphere microbiome.</title>
        <authorList>
            <person name="Shade A."/>
        </authorList>
    </citation>
    <scope>NUCLEOTIDE SEQUENCE [LARGE SCALE GENOMIC DNA]</scope>
    <source>
        <strain evidence="1 2">SORGH_AS_0892</strain>
    </source>
</reference>
<comment type="caution">
    <text evidence="1">The sequence shown here is derived from an EMBL/GenBank/DDBJ whole genome shotgun (WGS) entry which is preliminary data.</text>
</comment>
<dbReference type="EMBL" id="JAUTBA010000001">
    <property type="protein sequence ID" value="MDQ1149755.1"/>
    <property type="molecule type" value="Genomic_DNA"/>
</dbReference>
<organism evidence="1 2">
    <name type="scientific">Sphingobacterium zeae</name>
    <dbReference type="NCBI Taxonomy" id="1776859"/>
    <lineage>
        <taxon>Bacteria</taxon>
        <taxon>Pseudomonadati</taxon>
        <taxon>Bacteroidota</taxon>
        <taxon>Sphingobacteriia</taxon>
        <taxon>Sphingobacteriales</taxon>
        <taxon>Sphingobacteriaceae</taxon>
        <taxon>Sphingobacterium</taxon>
    </lineage>
</organism>